<dbReference type="RefSeq" id="WP_185141522.1">
    <property type="nucleotide sequence ID" value="NZ_JACJVP010000006.1"/>
</dbReference>
<organism evidence="4 5">
    <name type="scientific">Cohnella nanjingensis</name>
    <dbReference type="NCBI Taxonomy" id="1387779"/>
    <lineage>
        <taxon>Bacteria</taxon>
        <taxon>Bacillati</taxon>
        <taxon>Bacillota</taxon>
        <taxon>Bacilli</taxon>
        <taxon>Bacillales</taxon>
        <taxon>Paenibacillaceae</taxon>
        <taxon>Cohnella</taxon>
    </lineage>
</organism>
<feature type="transmembrane region" description="Helical" evidence="2">
    <location>
        <begin position="175"/>
        <end position="193"/>
    </location>
</feature>
<feature type="domain" description="VTT" evidence="3">
    <location>
        <begin position="29"/>
        <end position="155"/>
    </location>
</feature>
<keyword evidence="2" id="KW-0472">Membrane</keyword>
<feature type="transmembrane region" description="Helical" evidence="2">
    <location>
        <begin position="209"/>
        <end position="229"/>
    </location>
</feature>
<evidence type="ECO:0000259" key="3">
    <source>
        <dbReference type="Pfam" id="PF09335"/>
    </source>
</evidence>
<gene>
    <name evidence="4" type="ORF">H7C19_05265</name>
</gene>
<name>A0A7X0RM64_9BACL</name>
<dbReference type="InterPro" id="IPR051311">
    <property type="entry name" value="DedA_domain"/>
</dbReference>
<keyword evidence="2" id="KW-1133">Transmembrane helix</keyword>
<dbReference type="EMBL" id="JACJVP010000006">
    <property type="protein sequence ID" value="MBB6670092.1"/>
    <property type="molecule type" value="Genomic_DNA"/>
</dbReference>
<protein>
    <submittedName>
        <fullName evidence="4">DedA family protein</fullName>
    </submittedName>
</protein>
<reference evidence="4 5" key="1">
    <citation type="submission" date="2020-08" db="EMBL/GenBank/DDBJ databases">
        <title>Cohnella phylogeny.</title>
        <authorList>
            <person name="Dunlap C."/>
        </authorList>
    </citation>
    <scope>NUCLEOTIDE SEQUENCE [LARGE SCALE GENOMIC DNA]</scope>
    <source>
        <strain evidence="4 5">DSM 28246</strain>
    </source>
</reference>
<comment type="caution">
    <text evidence="4">The sequence shown here is derived from an EMBL/GenBank/DDBJ whole genome shotgun (WGS) entry which is preliminary data.</text>
</comment>
<evidence type="ECO:0000313" key="5">
    <source>
        <dbReference type="Proteomes" id="UP000547209"/>
    </source>
</evidence>
<dbReference type="PANTHER" id="PTHR42709">
    <property type="entry name" value="ALKALINE PHOSPHATASE LIKE PROTEIN"/>
    <property type="match status" value="1"/>
</dbReference>
<sequence>MHIIEWWLEQYGYLTLFIGLLLEYIALPFPGELVMGYSGYLVFQGKLHLLPALLLSWGGTSIGMTVTYGIGRKLGYPFLSKFGPKFFLDAKKLSKTTDAFERYGSKLLFFSFFIPGVRHFTGYLAGALNVPYRKFAIYTYSGALFWVVTFLVGGRLLGSKWEQIHILTSQYGKETMLYVAGLIGVCLLYSKFANRSDSRMMNAMDRRRWLMVLIGGLFSMAGVYMFSMLER</sequence>
<dbReference type="Pfam" id="PF09335">
    <property type="entry name" value="VTT_dom"/>
    <property type="match status" value="1"/>
</dbReference>
<dbReference type="AlphaFoldDB" id="A0A7X0RM64"/>
<dbReference type="InterPro" id="IPR032816">
    <property type="entry name" value="VTT_dom"/>
</dbReference>
<dbReference type="PANTHER" id="PTHR42709:SF9">
    <property type="entry name" value="ALKALINE PHOSPHATASE LIKE PROTEIN"/>
    <property type="match status" value="1"/>
</dbReference>
<keyword evidence="2" id="KW-0812">Transmembrane</keyword>
<evidence type="ECO:0000313" key="4">
    <source>
        <dbReference type="EMBL" id="MBB6670092.1"/>
    </source>
</evidence>
<dbReference type="GO" id="GO:0005886">
    <property type="term" value="C:plasma membrane"/>
    <property type="evidence" value="ECO:0007669"/>
    <property type="project" value="TreeGrafter"/>
</dbReference>
<evidence type="ECO:0000256" key="2">
    <source>
        <dbReference type="SAM" id="Phobius"/>
    </source>
</evidence>
<proteinExistence type="inferred from homology"/>
<dbReference type="Proteomes" id="UP000547209">
    <property type="component" value="Unassembled WGS sequence"/>
</dbReference>
<feature type="transmembrane region" description="Helical" evidence="2">
    <location>
        <begin position="135"/>
        <end position="154"/>
    </location>
</feature>
<feature type="transmembrane region" description="Helical" evidence="2">
    <location>
        <begin position="12"/>
        <end position="29"/>
    </location>
</feature>
<evidence type="ECO:0000256" key="1">
    <source>
        <dbReference type="ARBA" id="ARBA00010792"/>
    </source>
</evidence>
<accession>A0A7X0RM64</accession>
<keyword evidence="5" id="KW-1185">Reference proteome</keyword>
<comment type="similarity">
    <text evidence="1">Belongs to the DedA family.</text>
</comment>
<feature type="transmembrane region" description="Helical" evidence="2">
    <location>
        <begin position="49"/>
        <end position="71"/>
    </location>
</feature>